<dbReference type="SUPFAM" id="SSF103088">
    <property type="entry name" value="OmpA-like"/>
    <property type="match status" value="1"/>
</dbReference>
<evidence type="ECO:0000259" key="4">
    <source>
        <dbReference type="PROSITE" id="PS51123"/>
    </source>
</evidence>
<dbReference type="AlphaFoldDB" id="A0A7W6M5F3"/>
<dbReference type="Pfam" id="PF00691">
    <property type="entry name" value="OmpA"/>
    <property type="match status" value="1"/>
</dbReference>
<dbReference type="Proteomes" id="UP000565745">
    <property type="component" value="Unassembled WGS sequence"/>
</dbReference>
<sequence length="519" mass="56170">MLNIKRAAAIAALFIFTATNVFAQDVTLTSRDNKVELSGTLLGFDGEFYRVQTEFGELTVDGSGVSCVGPGCPNLQDYVAEIEMSGSATMGAVLMPALIEAYAQRNGYTVAREDVDATGFVLSLTRIDTGKLAARFGLRASNTDEGFADLLADEADIVMSLREIRAEERKNAREAGMGDLTGPNRSRVLALDAIVPVVALRNPVKSISPLALAQVFSGEITNWQALGGPDAPIELHLPDMSNGLAQAIEDQIMVPAKLNLAPDAIRHIQPSEIAETVAKDTLALGLTSYAERSNTRVLTLDGTCGFALNAARRTIKTEDYPLTAPMFLYFPARRLPRVAREFLAFTRGPAAQNVIRRTGLVDQAPEEIAIDQQGNRFANAITVAGPEISLEEIQRMTTTLSPMARLTTSFRFETGSIRLDAQSRSNVQQLARALEQGKYDARQMLFVGFSDGKGAAKPNRDIALRRAEAVLRAVSAAAVTANLERVALSVDAFGEAMPMACDDTSWGRQANRRVEVWVR</sequence>
<dbReference type="OrthoDB" id="9790048at2"/>
<dbReference type="GO" id="GO:0016020">
    <property type="term" value="C:membrane"/>
    <property type="evidence" value="ECO:0007669"/>
    <property type="project" value="UniProtKB-UniRule"/>
</dbReference>
<comment type="caution">
    <text evidence="5">The sequence shown here is derived from an EMBL/GenBank/DDBJ whole genome shotgun (WGS) entry which is preliminary data.</text>
</comment>
<feature type="domain" description="OmpA-like" evidence="4">
    <location>
        <begin position="396"/>
        <end position="519"/>
    </location>
</feature>
<dbReference type="InterPro" id="IPR050811">
    <property type="entry name" value="Phosphate_ABC_transporter"/>
</dbReference>
<organism evidence="5 6">
    <name type="scientific">Sulfitobacter noctilucicola</name>
    <dbReference type="NCBI Taxonomy" id="1342301"/>
    <lineage>
        <taxon>Bacteria</taxon>
        <taxon>Pseudomonadati</taxon>
        <taxon>Pseudomonadota</taxon>
        <taxon>Alphaproteobacteria</taxon>
        <taxon>Rhodobacterales</taxon>
        <taxon>Roseobacteraceae</taxon>
        <taxon>Sulfitobacter</taxon>
    </lineage>
</organism>
<dbReference type="Pfam" id="PF12849">
    <property type="entry name" value="PBP_like_2"/>
    <property type="match status" value="1"/>
</dbReference>
<dbReference type="PANTHER" id="PTHR30570:SF1">
    <property type="entry name" value="PHOSPHATE-BINDING PROTEIN PSTS"/>
    <property type="match status" value="1"/>
</dbReference>
<reference evidence="5 6" key="1">
    <citation type="submission" date="2020-08" db="EMBL/GenBank/DDBJ databases">
        <title>Genomic Encyclopedia of Type Strains, Phase IV (KMG-IV): sequencing the most valuable type-strain genomes for metagenomic binning, comparative biology and taxonomic classification.</title>
        <authorList>
            <person name="Goeker M."/>
        </authorList>
    </citation>
    <scope>NUCLEOTIDE SEQUENCE [LARGE SCALE GENOMIC DNA]</scope>
    <source>
        <strain evidence="5 6">DSM 101015</strain>
    </source>
</reference>
<dbReference type="Gene3D" id="3.40.190.10">
    <property type="entry name" value="Periplasmic binding protein-like II"/>
    <property type="match status" value="2"/>
</dbReference>
<evidence type="ECO:0000313" key="6">
    <source>
        <dbReference type="Proteomes" id="UP000565745"/>
    </source>
</evidence>
<protein>
    <submittedName>
        <fullName evidence="5">Phosphate transport system substrate-binding protein</fullName>
    </submittedName>
</protein>
<gene>
    <name evidence="5" type="ORF">GGR93_000457</name>
</gene>
<proteinExistence type="predicted"/>
<name>A0A7W6M5F3_9RHOB</name>
<dbReference type="Gene3D" id="3.30.1330.60">
    <property type="entry name" value="OmpA-like domain"/>
    <property type="match status" value="1"/>
</dbReference>
<dbReference type="InterPro" id="IPR024370">
    <property type="entry name" value="PBP_domain"/>
</dbReference>
<evidence type="ECO:0000256" key="1">
    <source>
        <dbReference type="ARBA" id="ARBA00022729"/>
    </source>
</evidence>
<dbReference type="PANTHER" id="PTHR30570">
    <property type="entry name" value="PERIPLASMIC PHOSPHATE BINDING COMPONENT OF PHOSPHATE ABC TRANSPORTER"/>
    <property type="match status" value="1"/>
</dbReference>
<keyword evidence="1 3" id="KW-0732">Signal</keyword>
<dbReference type="InterPro" id="IPR036737">
    <property type="entry name" value="OmpA-like_sf"/>
</dbReference>
<dbReference type="RefSeq" id="WP_081780799.1">
    <property type="nucleotide sequence ID" value="NZ_JACIFU010000001.1"/>
</dbReference>
<keyword evidence="2" id="KW-0472">Membrane</keyword>
<dbReference type="InterPro" id="IPR006665">
    <property type="entry name" value="OmpA-like"/>
</dbReference>
<dbReference type="SUPFAM" id="SSF53850">
    <property type="entry name" value="Periplasmic binding protein-like II"/>
    <property type="match status" value="1"/>
</dbReference>
<evidence type="ECO:0000256" key="3">
    <source>
        <dbReference type="SAM" id="SignalP"/>
    </source>
</evidence>
<evidence type="ECO:0000256" key="2">
    <source>
        <dbReference type="PROSITE-ProRule" id="PRU00473"/>
    </source>
</evidence>
<dbReference type="CDD" id="cd07185">
    <property type="entry name" value="OmpA_C-like"/>
    <property type="match status" value="1"/>
</dbReference>
<evidence type="ECO:0000313" key="5">
    <source>
        <dbReference type="EMBL" id="MBB4172696.1"/>
    </source>
</evidence>
<feature type="chain" id="PRO_5030691035" evidence="3">
    <location>
        <begin position="24"/>
        <end position="519"/>
    </location>
</feature>
<keyword evidence="6" id="KW-1185">Reference proteome</keyword>
<dbReference type="PROSITE" id="PS51123">
    <property type="entry name" value="OMPA_2"/>
    <property type="match status" value="1"/>
</dbReference>
<dbReference type="EMBL" id="JACIFU010000001">
    <property type="protein sequence ID" value="MBB4172696.1"/>
    <property type="molecule type" value="Genomic_DNA"/>
</dbReference>
<feature type="signal peptide" evidence="3">
    <location>
        <begin position="1"/>
        <end position="23"/>
    </location>
</feature>
<accession>A0A7W6M5F3</accession>